<evidence type="ECO:0000313" key="12">
    <source>
        <dbReference type="EnsemblProtists" id="EKX52495"/>
    </source>
</evidence>
<dbReference type="GO" id="GO:0005506">
    <property type="term" value="F:iron ion binding"/>
    <property type="evidence" value="ECO:0007669"/>
    <property type="project" value="InterPro"/>
</dbReference>
<dbReference type="KEGG" id="gtt:GUITHDRAFT_101666"/>
<dbReference type="GeneID" id="17309233"/>
<name>L1JWB1_GUITC</name>
<keyword evidence="8" id="KW-0503">Monooxygenase</keyword>
<evidence type="ECO:0000256" key="5">
    <source>
        <dbReference type="ARBA" id="ARBA00023004"/>
    </source>
</evidence>
<evidence type="ECO:0000256" key="4">
    <source>
        <dbReference type="ARBA" id="ARBA00023002"/>
    </source>
</evidence>
<dbReference type="PANTHER" id="PTHR24302">
    <property type="entry name" value="CYTOCHROME P450 FAMILY 3"/>
    <property type="match status" value="1"/>
</dbReference>
<dbReference type="eggNOG" id="KOG0158">
    <property type="taxonomic scope" value="Eukaryota"/>
</dbReference>
<keyword evidence="5 7" id="KW-0408">Iron</keyword>
<keyword evidence="13" id="KW-1185">Reference proteome</keyword>
<comment type="similarity">
    <text evidence="1 8">Belongs to the cytochrome P450 family.</text>
</comment>
<dbReference type="GO" id="GO:0016705">
    <property type="term" value="F:oxidoreductase activity, acting on paired donors, with incorporation or reduction of molecular oxygen"/>
    <property type="evidence" value="ECO:0007669"/>
    <property type="project" value="InterPro"/>
</dbReference>
<evidence type="ECO:0000256" key="1">
    <source>
        <dbReference type="ARBA" id="ARBA00010617"/>
    </source>
</evidence>
<dbReference type="AlphaFoldDB" id="L1JWB1"/>
<feature type="compositionally biased region" description="Polar residues" evidence="9">
    <location>
        <begin position="42"/>
        <end position="60"/>
    </location>
</feature>
<dbReference type="PROSITE" id="PS00086">
    <property type="entry name" value="CYTOCHROME_P450"/>
    <property type="match status" value="1"/>
</dbReference>
<evidence type="ECO:0000313" key="13">
    <source>
        <dbReference type="Proteomes" id="UP000011087"/>
    </source>
</evidence>
<protein>
    <recommendedName>
        <fullName evidence="14">Cytochrome P450</fullName>
    </recommendedName>
</protein>
<proteinExistence type="inferred from homology"/>
<dbReference type="GO" id="GO:0020037">
    <property type="term" value="F:heme binding"/>
    <property type="evidence" value="ECO:0007669"/>
    <property type="project" value="InterPro"/>
</dbReference>
<dbReference type="GO" id="GO:0008395">
    <property type="term" value="F:steroid hydroxylase activity"/>
    <property type="evidence" value="ECO:0007669"/>
    <property type="project" value="TreeGrafter"/>
</dbReference>
<evidence type="ECO:0000256" key="7">
    <source>
        <dbReference type="PIRSR" id="PIRSR602401-1"/>
    </source>
</evidence>
<dbReference type="PaxDb" id="55529-EKX52495"/>
<dbReference type="SUPFAM" id="SSF48264">
    <property type="entry name" value="Cytochrome P450"/>
    <property type="match status" value="1"/>
</dbReference>
<evidence type="ECO:0000256" key="2">
    <source>
        <dbReference type="ARBA" id="ARBA00022617"/>
    </source>
</evidence>
<comment type="cofactor">
    <cofactor evidence="7">
        <name>heme</name>
        <dbReference type="ChEBI" id="CHEBI:30413"/>
    </cofactor>
</comment>
<comment type="function">
    <text evidence="6">Cytochromes P450 are a group of heme-thiolate monooxygenases. They oxidize a variety of structurally unrelated compounds, including steroids, fatty acids, and xenobiotics.</text>
</comment>
<dbReference type="PRINTS" id="PR00463">
    <property type="entry name" value="EP450I"/>
</dbReference>
<dbReference type="Gene3D" id="1.10.630.10">
    <property type="entry name" value="Cytochrome P450"/>
    <property type="match status" value="1"/>
</dbReference>
<evidence type="ECO:0000256" key="10">
    <source>
        <dbReference type="SAM" id="SignalP"/>
    </source>
</evidence>
<evidence type="ECO:0000256" key="8">
    <source>
        <dbReference type="RuleBase" id="RU000461"/>
    </source>
</evidence>
<dbReference type="EMBL" id="JH992972">
    <property type="protein sequence ID" value="EKX52495.1"/>
    <property type="molecule type" value="Genomic_DNA"/>
</dbReference>
<feature type="binding site" description="axial binding residue" evidence="7">
    <location>
        <position position="496"/>
    </location>
    <ligand>
        <name>heme</name>
        <dbReference type="ChEBI" id="CHEBI:30413"/>
    </ligand>
    <ligandPart>
        <name>Fe</name>
        <dbReference type="ChEBI" id="CHEBI:18248"/>
    </ligandPart>
</feature>
<dbReference type="CDD" id="cd00302">
    <property type="entry name" value="cytochrome_P450"/>
    <property type="match status" value="1"/>
</dbReference>
<keyword evidence="3 7" id="KW-0479">Metal-binding</keyword>
<dbReference type="InterPro" id="IPR036396">
    <property type="entry name" value="Cyt_P450_sf"/>
</dbReference>
<dbReference type="PANTHER" id="PTHR24302:SF15">
    <property type="entry name" value="FATTY-ACID PEROXYGENASE"/>
    <property type="match status" value="1"/>
</dbReference>
<evidence type="ECO:0000313" key="11">
    <source>
        <dbReference type="EMBL" id="EKX52495.1"/>
    </source>
</evidence>
<dbReference type="InterPro" id="IPR001128">
    <property type="entry name" value="Cyt_P450"/>
</dbReference>
<feature type="chain" id="PRO_5008771848" description="Cytochrome P450" evidence="10">
    <location>
        <begin position="22"/>
        <end position="538"/>
    </location>
</feature>
<evidence type="ECO:0000256" key="6">
    <source>
        <dbReference type="ARBA" id="ARBA00043906"/>
    </source>
</evidence>
<dbReference type="Proteomes" id="UP000011087">
    <property type="component" value="Unassembled WGS sequence"/>
</dbReference>
<keyword evidence="2 7" id="KW-0349">Heme</keyword>
<reference evidence="12" key="3">
    <citation type="submission" date="2016-03" db="UniProtKB">
        <authorList>
            <consortium name="EnsemblProtists"/>
        </authorList>
    </citation>
    <scope>IDENTIFICATION</scope>
</reference>
<dbReference type="OMA" id="RYGHVWK"/>
<dbReference type="InterPro" id="IPR050705">
    <property type="entry name" value="Cytochrome_P450_3A"/>
</dbReference>
<keyword evidence="10" id="KW-0732">Signal</keyword>
<feature type="region of interest" description="Disordered" evidence="9">
    <location>
        <begin position="42"/>
        <end position="62"/>
    </location>
</feature>
<evidence type="ECO:0000256" key="3">
    <source>
        <dbReference type="ARBA" id="ARBA00022723"/>
    </source>
</evidence>
<evidence type="ECO:0000256" key="9">
    <source>
        <dbReference type="SAM" id="MobiDB-lite"/>
    </source>
</evidence>
<dbReference type="STRING" id="905079.L1JWB1"/>
<dbReference type="Pfam" id="PF00067">
    <property type="entry name" value="p450"/>
    <property type="match status" value="1"/>
</dbReference>
<dbReference type="HOGENOM" id="CLU_506673_0_0_1"/>
<feature type="signal peptide" evidence="10">
    <location>
        <begin position="1"/>
        <end position="21"/>
    </location>
</feature>
<dbReference type="OrthoDB" id="2789670at2759"/>
<keyword evidence="4 8" id="KW-0560">Oxidoreductase</keyword>
<dbReference type="InterPro" id="IPR017972">
    <property type="entry name" value="Cyt_P450_CS"/>
</dbReference>
<dbReference type="EnsemblProtists" id="EKX52495">
    <property type="protein sequence ID" value="EKX52495"/>
    <property type="gene ID" value="GUITHDRAFT_101666"/>
</dbReference>
<evidence type="ECO:0008006" key="14">
    <source>
        <dbReference type="Google" id="ProtNLM"/>
    </source>
</evidence>
<reference evidence="13" key="2">
    <citation type="submission" date="2012-11" db="EMBL/GenBank/DDBJ databases">
        <authorList>
            <person name="Kuo A."/>
            <person name="Curtis B.A."/>
            <person name="Tanifuji G."/>
            <person name="Burki F."/>
            <person name="Gruber A."/>
            <person name="Irimia M."/>
            <person name="Maruyama S."/>
            <person name="Arias M.C."/>
            <person name="Ball S.G."/>
            <person name="Gile G.H."/>
            <person name="Hirakawa Y."/>
            <person name="Hopkins J.F."/>
            <person name="Rensing S.A."/>
            <person name="Schmutz J."/>
            <person name="Symeonidi A."/>
            <person name="Elias M."/>
            <person name="Eveleigh R.J."/>
            <person name="Herman E.K."/>
            <person name="Klute M.J."/>
            <person name="Nakayama T."/>
            <person name="Obornik M."/>
            <person name="Reyes-Prieto A."/>
            <person name="Armbrust E.V."/>
            <person name="Aves S.J."/>
            <person name="Beiko R.G."/>
            <person name="Coutinho P."/>
            <person name="Dacks J.B."/>
            <person name="Durnford D.G."/>
            <person name="Fast N.M."/>
            <person name="Green B.R."/>
            <person name="Grisdale C."/>
            <person name="Hempe F."/>
            <person name="Henrissat B."/>
            <person name="Hoppner M.P."/>
            <person name="Ishida K.-I."/>
            <person name="Kim E."/>
            <person name="Koreny L."/>
            <person name="Kroth P.G."/>
            <person name="Liu Y."/>
            <person name="Malik S.-B."/>
            <person name="Maier U.G."/>
            <person name="McRose D."/>
            <person name="Mock T."/>
            <person name="Neilson J.A."/>
            <person name="Onodera N.T."/>
            <person name="Poole A.M."/>
            <person name="Pritham E.J."/>
            <person name="Richards T.A."/>
            <person name="Rocap G."/>
            <person name="Roy S.W."/>
            <person name="Sarai C."/>
            <person name="Schaack S."/>
            <person name="Shirato S."/>
            <person name="Slamovits C.H."/>
            <person name="Spencer D.F."/>
            <person name="Suzuki S."/>
            <person name="Worden A.Z."/>
            <person name="Zauner S."/>
            <person name="Barry K."/>
            <person name="Bell C."/>
            <person name="Bharti A.K."/>
            <person name="Crow J.A."/>
            <person name="Grimwood J."/>
            <person name="Kramer R."/>
            <person name="Lindquist E."/>
            <person name="Lucas S."/>
            <person name="Salamov A."/>
            <person name="McFadden G.I."/>
            <person name="Lane C.E."/>
            <person name="Keeling P.J."/>
            <person name="Gray M.W."/>
            <person name="Grigoriev I.V."/>
            <person name="Archibald J.M."/>
        </authorList>
    </citation>
    <scope>NUCLEOTIDE SEQUENCE</scope>
    <source>
        <strain evidence="13">CCMP2712</strain>
    </source>
</reference>
<organism evidence="11">
    <name type="scientific">Guillardia theta (strain CCMP2712)</name>
    <name type="common">Cryptophyte</name>
    <dbReference type="NCBI Taxonomy" id="905079"/>
    <lineage>
        <taxon>Eukaryota</taxon>
        <taxon>Cryptophyceae</taxon>
        <taxon>Pyrenomonadales</taxon>
        <taxon>Geminigeraceae</taxon>
        <taxon>Guillardia</taxon>
    </lineage>
</organism>
<dbReference type="InterPro" id="IPR002401">
    <property type="entry name" value="Cyt_P450_E_grp-I"/>
</dbReference>
<gene>
    <name evidence="11" type="ORF">GUITHDRAFT_101666</name>
</gene>
<sequence>MFARIFVVLLSAMQFIPSTDCFLSLRSSGFTRLSPRKICMTNTIESRPQPQPSSNLQPWSADSRDTNEARYISAARSTVDLLVHGDLSNLLQHYSRSSGAVHKTRLCNREFYLISDPRLVREICVEQSSVFRNREEHRGCPMTAVGLTVAEDDVWEQYRSILNPSFFKRDRIQEHCEMLVPMTMTMIEDLKERRKAVDLTSYCVALSQSILLNILFSEEIFSWRQVRENLPPKNPIFKLTEHAMAWTELVKRQVKMVLFGDGVFEFIKAFTNHKRLPAGKQQRGHGEVPFLPIVQKRRNELREGKQPPDDVLTRLIAAEVPRGEKGKGGEEERSPSLSDEEICLILRDIMTAGVGSTGEVISSTVWEIIRDRQVRELVEAELDLVLGSRQIPRYQDLMQLTYLTSCVKEVLRKNAFASLVFRLASSDTTLSRSSSSSSLEVKKGSVMVLGQDENSWYNPHEFRPERFSSSPAGDVRPEEPADAFSFIPFGAGPRYCLGAQTAMAEVVLITAAMLRNAKITAQEGGEEAGGDVLLVKVV</sequence>
<dbReference type="RefSeq" id="XP_005839475.1">
    <property type="nucleotide sequence ID" value="XM_005839418.1"/>
</dbReference>
<reference evidence="11 13" key="1">
    <citation type="journal article" date="2012" name="Nature">
        <title>Algal genomes reveal evolutionary mosaicism and the fate of nucleomorphs.</title>
        <authorList>
            <consortium name="DOE Joint Genome Institute"/>
            <person name="Curtis B.A."/>
            <person name="Tanifuji G."/>
            <person name="Burki F."/>
            <person name="Gruber A."/>
            <person name="Irimia M."/>
            <person name="Maruyama S."/>
            <person name="Arias M.C."/>
            <person name="Ball S.G."/>
            <person name="Gile G.H."/>
            <person name="Hirakawa Y."/>
            <person name="Hopkins J.F."/>
            <person name="Kuo A."/>
            <person name="Rensing S.A."/>
            <person name="Schmutz J."/>
            <person name="Symeonidi A."/>
            <person name="Elias M."/>
            <person name="Eveleigh R.J."/>
            <person name="Herman E.K."/>
            <person name="Klute M.J."/>
            <person name="Nakayama T."/>
            <person name="Obornik M."/>
            <person name="Reyes-Prieto A."/>
            <person name="Armbrust E.V."/>
            <person name="Aves S.J."/>
            <person name="Beiko R.G."/>
            <person name="Coutinho P."/>
            <person name="Dacks J.B."/>
            <person name="Durnford D.G."/>
            <person name="Fast N.M."/>
            <person name="Green B.R."/>
            <person name="Grisdale C.J."/>
            <person name="Hempel F."/>
            <person name="Henrissat B."/>
            <person name="Hoppner M.P."/>
            <person name="Ishida K."/>
            <person name="Kim E."/>
            <person name="Koreny L."/>
            <person name="Kroth P.G."/>
            <person name="Liu Y."/>
            <person name="Malik S.B."/>
            <person name="Maier U.G."/>
            <person name="McRose D."/>
            <person name="Mock T."/>
            <person name="Neilson J.A."/>
            <person name="Onodera N.T."/>
            <person name="Poole A.M."/>
            <person name="Pritham E.J."/>
            <person name="Richards T.A."/>
            <person name="Rocap G."/>
            <person name="Roy S.W."/>
            <person name="Sarai C."/>
            <person name="Schaack S."/>
            <person name="Shirato S."/>
            <person name="Slamovits C.H."/>
            <person name="Spencer D.F."/>
            <person name="Suzuki S."/>
            <person name="Worden A.Z."/>
            <person name="Zauner S."/>
            <person name="Barry K."/>
            <person name="Bell C."/>
            <person name="Bharti A.K."/>
            <person name="Crow J.A."/>
            <person name="Grimwood J."/>
            <person name="Kramer R."/>
            <person name="Lindquist E."/>
            <person name="Lucas S."/>
            <person name="Salamov A."/>
            <person name="McFadden G.I."/>
            <person name="Lane C.E."/>
            <person name="Keeling P.J."/>
            <person name="Gray M.W."/>
            <person name="Grigoriev I.V."/>
            <person name="Archibald J.M."/>
        </authorList>
    </citation>
    <scope>NUCLEOTIDE SEQUENCE</scope>
    <source>
        <strain evidence="11 13">CCMP2712</strain>
    </source>
</reference>
<accession>L1JWB1</accession>